<comment type="caution">
    <text evidence="1">The sequence shown here is derived from an EMBL/GenBank/DDBJ whole genome shotgun (WGS) entry which is preliminary data.</text>
</comment>
<dbReference type="EMBL" id="JAOPJF010000214">
    <property type="protein sequence ID" value="KAK1138221.1"/>
    <property type="molecule type" value="Genomic_DNA"/>
</dbReference>
<feature type="non-terminal residue" evidence="1">
    <location>
        <position position="1"/>
    </location>
</feature>
<protein>
    <submittedName>
        <fullName evidence="1">Uncharacterized protein</fullName>
    </submittedName>
</protein>
<dbReference type="Proteomes" id="UP001177260">
    <property type="component" value="Unassembled WGS sequence"/>
</dbReference>
<sequence length="198" mass="21892">MAIKHHVLTGQQFGSQAQAYLTSQVHSAGADLVRLGEWLAEKPQASVLDLGCGAGHASFVAAEKVAQVTAYDLSEQMLAVGMAEVLPFSDSCFDVVISRYSAHHWHDVGKAMREVKRVLKPGGTFIMMDIVSPGSPLLDTWLQTIEILRDPSHVRNYSQSEWMQFASESGLMTRHLVCDRLPLEFATWIARMKTPPVL</sequence>
<feature type="non-terminal residue" evidence="1">
    <location>
        <position position="198"/>
    </location>
</feature>
<keyword evidence="2" id="KW-1185">Reference proteome</keyword>
<evidence type="ECO:0000313" key="2">
    <source>
        <dbReference type="Proteomes" id="UP001177260"/>
    </source>
</evidence>
<reference evidence="1 2" key="1">
    <citation type="journal article" date="2023" name="ACS Omega">
        <title>Identification of the Neoaspergillic Acid Biosynthesis Gene Cluster by Establishing an In Vitro CRISPR-Ribonucleoprotein Genetic System in Aspergillus melleus.</title>
        <authorList>
            <person name="Yuan B."/>
            <person name="Grau M.F."/>
            <person name="Murata R.M."/>
            <person name="Torok T."/>
            <person name="Venkateswaran K."/>
            <person name="Stajich J.E."/>
            <person name="Wang C.C.C."/>
        </authorList>
    </citation>
    <scope>NUCLEOTIDE SEQUENCE [LARGE SCALE GENOMIC DNA]</scope>
    <source>
        <strain evidence="1 2">IMV 1140</strain>
    </source>
</reference>
<evidence type="ECO:0000313" key="1">
    <source>
        <dbReference type="EMBL" id="KAK1138221.1"/>
    </source>
</evidence>
<accession>A0ACC3ALS3</accession>
<name>A0ACC3ALS3_9EURO</name>
<proteinExistence type="predicted"/>
<organism evidence="1 2">
    <name type="scientific">Aspergillus melleus</name>
    <dbReference type="NCBI Taxonomy" id="138277"/>
    <lineage>
        <taxon>Eukaryota</taxon>
        <taxon>Fungi</taxon>
        <taxon>Dikarya</taxon>
        <taxon>Ascomycota</taxon>
        <taxon>Pezizomycotina</taxon>
        <taxon>Eurotiomycetes</taxon>
        <taxon>Eurotiomycetidae</taxon>
        <taxon>Eurotiales</taxon>
        <taxon>Aspergillaceae</taxon>
        <taxon>Aspergillus</taxon>
        <taxon>Aspergillus subgen. Circumdati</taxon>
    </lineage>
</organism>
<gene>
    <name evidence="1" type="ORF">N8T08_004050</name>
</gene>